<dbReference type="AlphaFoldDB" id="A0A0E9UR38"/>
<proteinExistence type="predicted"/>
<sequence length="51" mass="5965">MTAEQIVKQLEKEYEDVQFDVFEMTDKMAKSISRLQEIALRPDPTVHPQVT</sequence>
<reference evidence="1" key="1">
    <citation type="submission" date="2014-11" db="EMBL/GenBank/DDBJ databases">
        <authorList>
            <person name="Amaro Gonzalez C."/>
        </authorList>
    </citation>
    <scope>NUCLEOTIDE SEQUENCE</scope>
</reference>
<evidence type="ECO:0000313" key="1">
    <source>
        <dbReference type="EMBL" id="JAH68262.1"/>
    </source>
</evidence>
<accession>A0A0E9UR38</accession>
<name>A0A0E9UR38_ANGAN</name>
<organism evidence="1">
    <name type="scientific">Anguilla anguilla</name>
    <name type="common">European freshwater eel</name>
    <name type="synonym">Muraena anguilla</name>
    <dbReference type="NCBI Taxonomy" id="7936"/>
    <lineage>
        <taxon>Eukaryota</taxon>
        <taxon>Metazoa</taxon>
        <taxon>Chordata</taxon>
        <taxon>Craniata</taxon>
        <taxon>Vertebrata</taxon>
        <taxon>Euteleostomi</taxon>
        <taxon>Actinopterygii</taxon>
        <taxon>Neopterygii</taxon>
        <taxon>Teleostei</taxon>
        <taxon>Anguilliformes</taxon>
        <taxon>Anguillidae</taxon>
        <taxon>Anguilla</taxon>
    </lineage>
</organism>
<dbReference type="EMBL" id="GBXM01040315">
    <property type="protein sequence ID" value="JAH68262.1"/>
    <property type="molecule type" value="Transcribed_RNA"/>
</dbReference>
<reference evidence="1" key="2">
    <citation type="journal article" date="2015" name="Fish Shellfish Immunol.">
        <title>Early steps in the European eel (Anguilla anguilla)-Vibrio vulnificus interaction in the gills: Role of the RtxA13 toxin.</title>
        <authorList>
            <person name="Callol A."/>
            <person name="Pajuelo D."/>
            <person name="Ebbesson L."/>
            <person name="Teles M."/>
            <person name="MacKenzie S."/>
            <person name="Amaro C."/>
        </authorList>
    </citation>
    <scope>NUCLEOTIDE SEQUENCE</scope>
</reference>
<protein>
    <submittedName>
        <fullName evidence="1">Uncharacterized protein</fullName>
    </submittedName>
</protein>